<dbReference type="GeneID" id="83204345"/>
<dbReference type="EMBL" id="JAPQKS010000005">
    <property type="protein sequence ID" value="KAJ5226521.1"/>
    <property type="molecule type" value="Genomic_DNA"/>
</dbReference>
<keyword evidence="2" id="KW-1185">Reference proteome</keyword>
<protein>
    <submittedName>
        <fullName evidence="1">Uncharacterized protein</fullName>
    </submittedName>
</protein>
<accession>A0A9W9TKU9</accession>
<dbReference type="OrthoDB" id="4360026at2759"/>
<name>A0A9W9TKU9_9EURO</name>
<dbReference type="AlphaFoldDB" id="A0A9W9TKU9"/>
<sequence>MNDYTRRIDIRGHRIAPLNGDTAVYSSLEARWAYHHHKPWNGKFHHFNITEDFCIDDHDHEAPQKTPDDYFPLLYSPLPADLPLIDKDKLFYVAAYTGDIDRYVRLKRPQTLPHERSIVIHGIYHNVFFAKWWSTQVAEPPKSGAEISIRRAINARRIMSNDLSWMAADTPENLLPENIWYPSFARPSTYESLAHLQPKMFTRCLRACIAAGYDHTWDQLLLEPPEGVQSFKSSGHPSDRDSLKLWRISRIVDANIWEEANSVPQKKFLQEICAAVPDILNDPPYGTDGDWASSYTASDLHRSSSPDIFIHDPVQPTSGIGPYDGLEGDIGDIGLAVFVRDNLEIEAWEREQEKRGSSESFLLLQEIRDVLATIRSS</sequence>
<dbReference type="RefSeq" id="XP_058329932.1">
    <property type="nucleotide sequence ID" value="XM_058477042.1"/>
</dbReference>
<comment type="caution">
    <text evidence="1">The sequence shown here is derived from an EMBL/GenBank/DDBJ whole genome shotgun (WGS) entry which is preliminary data.</text>
</comment>
<evidence type="ECO:0000313" key="2">
    <source>
        <dbReference type="Proteomes" id="UP001150941"/>
    </source>
</evidence>
<gene>
    <name evidence="1" type="ORF">N7468_007746</name>
</gene>
<proteinExistence type="predicted"/>
<evidence type="ECO:0000313" key="1">
    <source>
        <dbReference type="EMBL" id="KAJ5226521.1"/>
    </source>
</evidence>
<reference evidence="1" key="1">
    <citation type="submission" date="2022-11" db="EMBL/GenBank/DDBJ databases">
        <authorList>
            <person name="Petersen C."/>
        </authorList>
    </citation>
    <scope>NUCLEOTIDE SEQUENCE</scope>
    <source>
        <strain evidence="1">IBT 19713</strain>
    </source>
</reference>
<dbReference type="Proteomes" id="UP001150941">
    <property type="component" value="Unassembled WGS sequence"/>
</dbReference>
<organism evidence="1 2">
    <name type="scientific">Penicillium chermesinum</name>
    <dbReference type="NCBI Taxonomy" id="63820"/>
    <lineage>
        <taxon>Eukaryota</taxon>
        <taxon>Fungi</taxon>
        <taxon>Dikarya</taxon>
        <taxon>Ascomycota</taxon>
        <taxon>Pezizomycotina</taxon>
        <taxon>Eurotiomycetes</taxon>
        <taxon>Eurotiomycetidae</taxon>
        <taxon>Eurotiales</taxon>
        <taxon>Aspergillaceae</taxon>
        <taxon>Penicillium</taxon>
    </lineage>
</organism>
<reference evidence="1" key="2">
    <citation type="journal article" date="2023" name="IMA Fungus">
        <title>Comparative genomic study of the Penicillium genus elucidates a diverse pangenome and 15 lateral gene transfer events.</title>
        <authorList>
            <person name="Petersen C."/>
            <person name="Sorensen T."/>
            <person name="Nielsen M.R."/>
            <person name="Sondergaard T.E."/>
            <person name="Sorensen J.L."/>
            <person name="Fitzpatrick D.A."/>
            <person name="Frisvad J.C."/>
            <person name="Nielsen K.L."/>
        </authorList>
    </citation>
    <scope>NUCLEOTIDE SEQUENCE</scope>
    <source>
        <strain evidence="1">IBT 19713</strain>
    </source>
</reference>